<accession>A0ABW2TRZ5</accession>
<comment type="caution">
    <text evidence="1">The sequence shown here is derived from an EMBL/GenBank/DDBJ whole genome shotgun (WGS) entry which is preliminary data.</text>
</comment>
<dbReference type="PANTHER" id="PTHR43434">
    <property type="entry name" value="PHOSPHOGLYCOLATE PHOSPHATASE"/>
    <property type="match status" value="1"/>
</dbReference>
<organism evidence="1 2">
    <name type="scientific">Actinokineospora soli</name>
    <dbReference type="NCBI Taxonomy" id="1048753"/>
    <lineage>
        <taxon>Bacteria</taxon>
        <taxon>Bacillati</taxon>
        <taxon>Actinomycetota</taxon>
        <taxon>Actinomycetes</taxon>
        <taxon>Pseudonocardiales</taxon>
        <taxon>Pseudonocardiaceae</taxon>
        <taxon>Actinokineospora</taxon>
    </lineage>
</organism>
<dbReference type="InterPro" id="IPR023198">
    <property type="entry name" value="PGP-like_dom2"/>
</dbReference>
<reference evidence="2" key="1">
    <citation type="journal article" date="2019" name="Int. J. Syst. Evol. Microbiol.">
        <title>The Global Catalogue of Microorganisms (GCM) 10K type strain sequencing project: providing services to taxonomists for standard genome sequencing and annotation.</title>
        <authorList>
            <consortium name="The Broad Institute Genomics Platform"/>
            <consortium name="The Broad Institute Genome Sequencing Center for Infectious Disease"/>
            <person name="Wu L."/>
            <person name="Ma J."/>
        </authorList>
    </citation>
    <scope>NUCLEOTIDE SEQUENCE [LARGE SCALE GENOMIC DNA]</scope>
    <source>
        <strain evidence="2">JCM 17695</strain>
    </source>
</reference>
<sequence length="231" mass="23175">MIRLAALDMAGTTVDEGGAVYRALADAAGAALGHPIAPDVLSRWMGMGKREAVAGLLAGTPIDPEPVFADFGARLAAAYDATPPTALAGVEDAIAALRASGVRVALTTGFGRDVAEGILDRLGWTVGETVDALVTVDDVSAGRPAPYLIFRAMEATGVLTPAEVAVAGDTVNDLRAGRNAGAAIVAGVLSGSQDAVTLGREPHTHLLASVADLPDVVSASSRTAATASPRA</sequence>
<dbReference type="Proteomes" id="UP001596512">
    <property type="component" value="Unassembled WGS sequence"/>
</dbReference>
<dbReference type="InterPro" id="IPR022468">
    <property type="entry name" value="PhnX-like"/>
</dbReference>
<dbReference type="InterPro" id="IPR050155">
    <property type="entry name" value="HAD-like_hydrolase_sf"/>
</dbReference>
<dbReference type="SFLD" id="SFLDG01129">
    <property type="entry name" value="C1.5:_HAD__Beta-PGM__Phosphata"/>
    <property type="match status" value="1"/>
</dbReference>
<evidence type="ECO:0000313" key="1">
    <source>
        <dbReference type="EMBL" id="MFC7616494.1"/>
    </source>
</evidence>
<keyword evidence="2" id="KW-1185">Reference proteome</keyword>
<proteinExistence type="predicted"/>
<dbReference type="SUPFAM" id="SSF56784">
    <property type="entry name" value="HAD-like"/>
    <property type="match status" value="1"/>
</dbReference>
<dbReference type="Gene3D" id="3.40.50.1000">
    <property type="entry name" value="HAD superfamily/HAD-like"/>
    <property type="match status" value="1"/>
</dbReference>
<dbReference type="NCBIfam" id="TIGR03351">
    <property type="entry name" value="PhnX-like"/>
    <property type="match status" value="1"/>
</dbReference>
<dbReference type="InterPro" id="IPR036412">
    <property type="entry name" value="HAD-like_sf"/>
</dbReference>
<dbReference type="EMBL" id="JBHTEY010000004">
    <property type="protein sequence ID" value="MFC7616494.1"/>
    <property type="molecule type" value="Genomic_DNA"/>
</dbReference>
<protein>
    <submittedName>
        <fullName evidence="1">Phosphonatase-like hydrolase</fullName>
    </submittedName>
</protein>
<gene>
    <name evidence="1" type="ORF">ACFQV2_26525</name>
</gene>
<dbReference type="Pfam" id="PF00702">
    <property type="entry name" value="Hydrolase"/>
    <property type="match status" value="1"/>
</dbReference>
<dbReference type="SFLD" id="SFLDS00003">
    <property type="entry name" value="Haloacid_Dehalogenase"/>
    <property type="match status" value="1"/>
</dbReference>
<name>A0ABW2TRZ5_9PSEU</name>
<dbReference type="InterPro" id="IPR023214">
    <property type="entry name" value="HAD_sf"/>
</dbReference>
<dbReference type="Gene3D" id="1.10.150.240">
    <property type="entry name" value="Putative phosphatase, domain 2"/>
    <property type="match status" value="1"/>
</dbReference>
<dbReference type="PANTHER" id="PTHR43434:SF19">
    <property type="entry name" value="PHOSPHONOACETALDEHYDE HYDROLASE"/>
    <property type="match status" value="1"/>
</dbReference>
<evidence type="ECO:0000313" key="2">
    <source>
        <dbReference type="Proteomes" id="UP001596512"/>
    </source>
</evidence>